<feature type="transmembrane region" description="Helical" evidence="7">
    <location>
        <begin position="168"/>
        <end position="186"/>
    </location>
</feature>
<dbReference type="GO" id="GO:0016020">
    <property type="term" value="C:membrane"/>
    <property type="evidence" value="ECO:0007669"/>
    <property type="project" value="UniProtKB-SubCell"/>
</dbReference>
<dbReference type="InterPro" id="IPR035952">
    <property type="entry name" value="Rhomboid-like_sf"/>
</dbReference>
<feature type="transmembrane region" description="Helical" evidence="7">
    <location>
        <begin position="115"/>
        <end position="137"/>
    </location>
</feature>
<comment type="subcellular location">
    <subcellularLocation>
        <location evidence="1">Membrane</location>
        <topology evidence="1">Multi-pass membrane protein</topology>
    </subcellularLocation>
</comment>
<dbReference type="AlphaFoldDB" id="A0A4R3M3I8"/>
<dbReference type="GO" id="GO:0006508">
    <property type="term" value="P:proteolysis"/>
    <property type="evidence" value="ECO:0007669"/>
    <property type="project" value="UniProtKB-KW"/>
</dbReference>
<comment type="caution">
    <text evidence="9">The sequence shown here is derived from an EMBL/GenBank/DDBJ whole genome shotgun (WGS) entry which is preliminary data.</text>
</comment>
<evidence type="ECO:0000256" key="5">
    <source>
        <dbReference type="ARBA" id="ARBA00022989"/>
    </source>
</evidence>
<dbReference type="EMBL" id="SMAI01000001">
    <property type="protein sequence ID" value="TCT07814.1"/>
    <property type="molecule type" value="Genomic_DNA"/>
</dbReference>
<dbReference type="Gene3D" id="1.20.1540.10">
    <property type="entry name" value="Rhomboid-like"/>
    <property type="match status" value="1"/>
</dbReference>
<keyword evidence="2" id="KW-1003">Cell membrane</keyword>
<feature type="domain" description="Peptidase S54 rhomboid" evidence="8">
    <location>
        <begin position="52"/>
        <end position="211"/>
    </location>
</feature>
<reference evidence="9 10" key="1">
    <citation type="submission" date="2019-03" db="EMBL/GenBank/DDBJ databases">
        <title>Genomic Encyclopedia of Type Strains, Phase IV (KMG-IV): sequencing the most valuable type-strain genomes for metagenomic binning, comparative biology and taxonomic classification.</title>
        <authorList>
            <person name="Goeker M."/>
        </authorList>
    </citation>
    <scope>NUCLEOTIDE SEQUENCE [LARGE SCALE GENOMIC DNA]</scope>
    <source>
        <strain evidence="9 10">DSM 9035</strain>
    </source>
</reference>
<dbReference type="Proteomes" id="UP000294664">
    <property type="component" value="Unassembled WGS sequence"/>
</dbReference>
<evidence type="ECO:0000313" key="10">
    <source>
        <dbReference type="Proteomes" id="UP000294664"/>
    </source>
</evidence>
<evidence type="ECO:0000256" key="3">
    <source>
        <dbReference type="ARBA" id="ARBA00022519"/>
    </source>
</evidence>
<organism evidence="9 10">
    <name type="scientific">Aquabacter spiritensis</name>
    <dbReference type="NCBI Taxonomy" id="933073"/>
    <lineage>
        <taxon>Bacteria</taxon>
        <taxon>Pseudomonadati</taxon>
        <taxon>Pseudomonadota</taxon>
        <taxon>Alphaproteobacteria</taxon>
        <taxon>Hyphomicrobiales</taxon>
        <taxon>Xanthobacteraceae</taxon>
        <taxon>Aquabacter</taxon>
    </lineage>
</organism>
<sequence length="229" mass="23976">MLALGAALAVIELVRSFLGDGANLDILALFAFIPARYDAASQIVLPGGLAADLWTFVTYALLHGNWVHLIVNLVWLLAFGSPVARRFGPVRFALFCAATAIAGALAHLLAYPGALVPMIGASAVVSGAMAAAVRFAFSPGGALGPASDRRGRHPPAVPLLTALREPRVLVFIGVWVGLNILFGVAVEVPGSSDAEIAWQAHMGGFFAGLLLFSFFDPPPRNRPHAAAEF</sequence>
<keyword evidence="9" id="KW-0645">Protease</keyword>
<feature type="transmembrane region" description="Helical" evidence="7">
    <location>
        <begin position="56"/>
        <end position="78"/>
    </location>
</feature>
<evidence type="ECO:0000256" key="7">
    <source>
        <dbReference type="SAM" id="Phobius"/>
    </source>
</evidence>
<feature type="transmembrane region" description="Helical" evidence="7">
    <location>
        <begin position="198"/>
        <end position="215"/>
    </location>
</feature>
<dbReference type="Pfam" id="PF01694">
    <property type="entry name" value="Rhomboid"/>
    <property type="match status" value="1"/>
</dbReference>
<accession>A0A4R3M3I8</accession>
<evidence type="ECO:0000256" key="4">
    <source>
        <dbReference type="ARBA" id="ARBA00022692"/>
    </source>
</evidence>
<protein>
    <submittedName>
        <fullName evidence="9">Membrane associated rhomboid family serine protease</fullName>
    </submittedName>
</protein>
<dbReference type="PANTHER" id="PTHR43066:SF26">
    <property type="entry name" value="RHOMBOID PROTEASE GLPG"/>
    <property type="match status" value="1"/>
</dbReference>
<keyword evidence="4 7" id="KW-0812">Transmembrane</keyword>
<name>A0A4R3M3I8_9HYPH</name>
<dbReference type="PANTHER" id="PTHR43066">
    <property type="entry name" value="RHOMBOID-RELATED PROTEIN"/>
    <property type="match status" value="1"/>
</dbReference>
<keyword evidence="10" id="KW-1185">Reference proteome</keyword>
<dbReference type="SUPFAM" id="SSF144091">
    <property type="entry name" value="Rhomboid-like"/>
    <property type="match status" value="1"/>
</dbReference>
<dbReference type="GO" id="GO:0004252">
    <property type="term" value="F:serine-type endopeptidase activity"/>
    <property type="evidence" value="ECO:0007669"/>
    <property type="project" value="InterPro"/>
</dbReference>
<feature type="transmembrane region" description="Helical" evidence="7">
    <location>
        <begin position="90"/>
        <end position="109"/>
    </location>
</feature>
<proteinExistence type="predicted"/>
<evidence type="ECO:0000256" key="6">
    <source>
        <dbReference type="ARBA" id="ARBA00023136"/>
    </source>
</evidence>
<keyword evidence="9" id="KW-0378">Hydrolase</keyword>
<evidence type="ECO:0000256" key="2">
    <source>
        <dbReference type="ARBA" id="ARBA00022475"/>
    </source>
</evidence>
<evidence type="ECO:0000313" key="9">
    <source>
        <dbReference type="EMBL" id="TCT07814.1"/>
    </source>
</evidence>
<keyword evidence="5 7" id="KW-1133">Transmembrane helix</keyword>
<gene>
    <name evidence="9" type="ORF">EDC64_101333</name>
</gene>
<keyword evidence="3" id="KW-0997">Cell inner membrane</keyword>
<evidence type="ECO:0000256" key="1">
    <source>
        <dbReference type="ARBA" id="ARBA00004141"/>
    </source>
</evidence>
<keyword evidence="6 7" id="KW-0472">Membrane</keyword>
<evidence type="ECO:0000259" key="8">
    <source>
        <dbReference type="Pfam" id="PF01694"/>
    </source>
</evidence>
<dbReference type="InterPro" id="IPR022764">
    <property type="entry name" value="Peptidase_S54_rhomboid_dom"/>
</dbReference>